<dbReference type="PROSITE" id="PS51257">
    <property type="entry name" value="PROKAR_LIPOPROTEIN"/>
    <property type="match status" value="1"/>
</dbReference>
<accession>A0A6N8KWJ6</accession>
<sequence>MKTLKYILFILIIGLLSACSKDLGNYDYKDVNEIIIGGLKEGDHNTDRIYDLAFRDTLILNPTFHATIEGADISDLTYSWKVKGEVVSEKKDFFYIANKDYGRLNAEFVVTNQKTGLKSNYNFFVNVINPYKLGYYVLAKDASNNSLLYCKSSIRVKPQFEEVKLPNIDLGKNPVNIGGTRQYGSSSTDYFNNLVIGVQHAEYPVIMIDSREFIPSLLYNSKSFVGDQTNFAFEPTDVIMDKYSTVIYTVSGGKMYVLQDGAIGLPALYNDAKDYQIPKGGLGGNNNNSRYFFSFYDAKNKQIRLIDIGALSNVPYNFTVSNDQLTDPAKYPNQTFVASQLASISSAIKFVYLMREGNNLFAYMSGYSSDYKANSFDRIATGTIPGDGTIGFAYFETGDNFWYLANEKTVYRASYLGLEFQKYFSLPSDAPGHITKYKKANGKLMVATYDPSFAGAKKGSVYIFNEATMQLEQALPHSVEEVVDIHVGN</sequence>
<dbReference type="RefSeq" id="WP_160368512.1">
    <property type="nucleotide sequence ID" value="NZ_WSQA01000004.1"/>
</dbReference>
<keyword evidence="2" id="KW-1185">Reference proteome</keyword>
<dbReference type="EMBL" id="WSQA01000004">
    <property type="protein sequence ID" value="MVZ61775.1"/>
    <property type="molecule type" value="Genomic_DNA"/>
</dbReference>
<evidence type="ECO:0000313" key="2">
    <source>
        <dbReference type="Proteomes" id="UP000435036"/>
    </source>
</evidence>
<proteinExistence type="predicted"/>
<comment type="caution">
    <text evidence="1">The sequence shown here is derived from an EMBL/GenBank/DDBJ whole genome shotgun (WGS) entry which is preliminary data.</text>
</comment>
<dbReference type="OrthoDB" id="1094467at2"/>
<gene>
    <name evidence="1" type="ORF">GQF63_07080</name>
</gene>
<dbReference type="Pfam" id="PF16407">
    <property type="entry name" value="PKD_2"/>
    <property type="match status" value="1"/>
</dbReference>
<dbReference type="InterPro" id="IPR032183">
    <property type="entry name" value="PKD-like"/>
</dbReference>
<protein>
    <recommendedName>
        <fullName evidence="3">DUF4374 domain-containing protein</fullName>
    </recommendedName>
</protein>
<evidence type="ECO:0000313" key="1">
    <source>
        <dbReference type="EMBL" id="MVZ61775.1"/>
    </source>
</evidence>
<dbReference type="AlphaFoldDB" id="A0A6N8KWJ6"/>
<reference evidence="1 2" key="1">
    <citation type="submission" date="2019-12" db="EMBL/GenBank/DDBJ databases">
        <authorList>
            <person name="Dong K."/>
        </authorList>
    </citation>
    <scope>NUCLEOTIDE SEQUENCE [LARGE SCALE GENOMIC DNA]</scope>
    <source>
        <strain evidence="1 2">JCM 31225</strain>
    </source>
</reference>
<organism evidence="1 2">
    <name type="scientific">Sphingobacterium humi</name>
    <dbReference type="NCBI Taxonomy" id="1796905"/>
    <lineage>
        <taxon>Bacteria</taxon>
        <taxon>Pseudomonadati</taxon>
        <taxon>Bacteroidota</taxon>
        <taxon>Sphingobacteriia</taxon>
        <taxon>Sphingobacteriales</taxon>
        <taxon>Sphingobacteriaceae</taxon>
        <taxon>Sphingobacterium</taxon>
    </lineage>
</organism>
<evidence type="ECO:0008006" key="3">
    <source>
        <dbReference type="Google" id="ProtNLM"/>
    </source>
</evidence>
<name>A0A6N8KWJ6_9SPHI</name>
<dbReference type="Proteomes" id="UP000435036">
    <property type="component" value="Unassembled WGS sequence"/>
</dbReference>